<dbReference type="Proteomes" id="UP000001868">
    <property type="component" value="Chromosome"/>
</dbReference>
<name>B4RA75_PHEZH</name>
<keyword evidence="2 5" id="KW-0812">Transmembrane</keyword>
<dbReference type="eggNOG" id="COG0730">
    <property type="taxonomic scope" value="Bacteria"/>
</dbReference>
<feature type="transmembrane region" description="Helical" evidence="5">
    <location>
        <begin position="30"/>
        <end position="51"/>
    </location>
</feature>
<organism evidence="6 7">
    <name type="scientific">Phenylobacterium zucineum (strain HLK1)</name>
    <dbReference type="NCBI Taxonomy" id="450851"/>
    <lineage>
        <taxon>Bacteria</taxon>
        <taxon>Pseudomonadati</taxon>
        <taxon>Pseudomonadota</taxon>
        <taxon>Alphaproteobacteria</taxon>
        <taxon>Caulobacterales</taxon>
        <taxon>Caulobacteraceae</taxon>
        <taxon>Phenylobacterium</taxon>
    </lineage>
</organism>
<dbReference type="HOGENOM" id="CLU_054750_4_1_5"/>
<evidence type="ECO:0000256" key="4">
    <source>
        <dbReference type="ARBA" id="ARBA00023136"/>
    </source>
</evidence>
<keyword evidence="3 5" id="KW-1133">Transmembrane helix</keyword>
<feature type="transmembrane region" description="Helical" evidence="5">
    <location>
        <begin position="233"/>
        <end position="253"/>
    </location>
</feature>
<protein>
    <recommendedName>
        <fullName evidence="5">Probable membrane transporter protein</fullName>
    </recommendedName>
</protein>
<dbReference type="InterPro" id="IPR002781">
    <property type="entry name" value="TM_pro_TauE-like"/>
</dbReference>
<dbReference type="KEGG" id="pzu:PHZ_c3170"/>
<evidence type="ECO:0000256" key="2">
    <source>
        <dbReference type="ARBA" id="ARBA00022692"/>
    </source>
</evidence>
<keyword evidence="4 5" id="KW-0472">Membrane</keyword>
<reference evidence="6 7" key="1">
    <citation type="journal article" date="2008" name="BMC Genomics">
        <title>Complete genome of Phenylobacterium zucineum - a novel facultative intracellular bacterium isolated from human erythroleukemia cell line K562.</title>
        <authorList>
            <person name="Luo Y."/>
            <person name="Xu X."/>
            <person name="Ding Z."/>
            <person name="Liu Z."/>
            <person name="Zhang B."/>
            <person name="Yan Z."/>
            <person name="Sun J."/>
            <person name="Hu S."/>
            <person name="Hu X."/>
        </authorList>
    </citation>
    <scope>NUCLEOTIDE SEQUENCE [LARGE SCALE GENOMIC DNA]</scope>
    <source>
        <strain evidence="6 7">HLK1</strain>
    </source>
</reference>
<dbReference type="AlphaFoldDB" id="B4RA75"/>
<dbReference type="STRING" id="450851.PHZ_c3170"/>
<comment type="subcellular location">
    <subcellularLocation>
        <location evidence="5">Cell membrane</location>
        <topology evidence="5">Multi-pass membrane protein</topology>
    </subcellularLocation>
    <subcellularLocation>
        <location evidence="1">Membrane</location>
        <topology evidence="1">Multi-pass membrane protein</topology>
    </subcellularLocation>
</comment>
<dbReference type="Pfam" id="PF01925">
    <property type="entry name" value="TauE"/>
    <property type="match status" value="1"/>
</dbReference>
<feature type="transmembrane region" description="Helical" evidence="5">
    <location>
        <begin position="72"/>
        <end position="91"/>
    </location>
</feature>
<dbReference type="RefSeq" id="WP_012523717.1">
    <property type="nucleotide sequence ID" value="NC_011144.1"/>
</dbReference>
<evidence type="ECO:0000256" key="1">
    <source>
        <dbReference type="ARBA" id="ARBA00004141"/>
    </source>
</evidence>
<evidence type="ECO:0000313" key="6">
    <source>
        <dbReference type="EMBL" id="ACG79579.1"/>
    </source>
</evidence>
<sequence length="254" mass="26735">MTLLTGGFVVAMAFITATLSGVFGMAGGLVLMGALALVLPVQAAFVAHGVLQLVANGWRAVLHRRHVRWDIVGWYALASLVAGLAVALLAFTPSRPLLFLLLGLVPLLTWLPQRWVRLDAARPPQAFLSGLSVTGLNLTAGVAGPLLDIFFVRTELSRHAIVATKAATQVFAHLAKIVVYGAPLAVRAGAGGPGEGLPPWPVFALAIPLSIAGTVAGGMVLDRMSDVNFKRWTRWIVTAIGLVYLVQAARLLAA</sequence>
<proteinExistence type="inferred from homology"/>
<comment type="similarity">
    <text evidence="5">Belongs to the 4-toluene sulfonate uptake permease (TSUP) (TC 2.A.102) family.</text>
</comment>
<feature type="transmembrane region" description="Helical" evidence="5">
    <location>
        <begin position="127"/>
        <end position="147"/>
    </location>
</feature>
<feature type="transmembrane region" description="Helical" evidence="5">
    <location>
        <begin position="200"/>
        <end position="221"/>
    </location>
</feature>
<dbReference type="EMBL" id="CP000747">
    <property type="protein sequence ID" value="ACG79579.1"/>
    <property type="molecule type" value="Genomic_DNA"/>
</dbReference>
<evidence type="ECO:0000256" key="3">
    <source>
        <dbReference type="ARBA" id="ARBA00022989"/>
    </source>
</evidence>
<evidence type="ECO:0000256" key="5">
    <source>
        <dbReference type="RuleBase" id="RU363041"/>
    </source>
</evidence>
<gene>
    <name evidence="6" type="ordered locus">PHZ_c3170</name>
</gene>
<evidence type="ECO:0000313" key="7">
    <source>
        <dbReference type="Proteomes" id="UP000001868"/>
    </source>
</evidence>
<accession>B4RA75</accession>
<dbReference type="GO" id="GO:0005886">
    <property type="term" value="C:plasma membrane"/>
    <property type="evidence" value="ECO:0007669"/>
    <property type="project" value="UniProtKB-SubCell"/>
</dbReference>
<keyword evidence="7" id="KW-1185">Reference proteome</keyword>
<keyword evidence="5" id="KW-1003">Cell membrane</keyword>